<protein>
    <recommendedName>
        <fullName evidence="4">DUF975 domain-containing protein</fullName>
    </recommendedName>
</protein>
<keyword evidence="1" id="KW-1133">Transmembrane helix</keyword>
<dbReference type="AlphaFoldDB" id="A0A2P7MTG8"/>
<evidence type="ECO:0000313" key="2">
    <source>
        <dbReference type="EMBL" id="PSJ04477.1"/>
    </source>
</evidence>
<feature type="transmembrane region" description="Helical" evidence="1">
    <location>
        <begin position="152"/>
        <end position="170"/>
    </location>
</feature>
<comment type="caution">
    <text evidence="2">The sequence shown here is derived from an EMBL/GenBank/DDBJ whole genome shotgun (WGS) entry which is preliminary data.</text>
</comment>
<dbReference type="EMBL" id="PXXO01000012">
    <property type="protein sequence ID" value="PSJ04477.1"/>
    <property type="molecule type" value="Genomic_DNA"/>
</dbReference>
<evidence type="ECO:0008006" key="4">
    <source>
        <dbReference type="Google" id="ProtNLM"/>
    </source>
</evidence>
<feature type="transmembrane region" description="Helical" evidence="1">
    <location>
        <begin position="71"/>
        <end position="100"/>
    </location>
</feature>
<proteinExistence type="predicted"/>
<dbReference type="Proteomes" id="UP000243002">
    <property type="component" value="Unassembled WGS sequence"/>
</dbReference>
<keyword evidence="1" id="KW-0812">Transmembrane</keyword>
<gene>
    <name evidence="2" type="ORF">C7K55_10560</name>
</gene>
<feature type="transmembrane region" description="Helical" evidence="1">
    <location>
        <begin position="221"/>
        <end position="241"/>
    </location>
</feature>
<feature type="transmembrane region" description="Helical" evidence="1">
    <location>
        <begin position="190"/>
        <end position="209"/>
    </location>
</feature>
<organism evidence="2 3">
    <name type="scientific">Cyanobium usitatum str. Tous</name>
    <dbReference type="NCBI Taxonomy" id="2116684"/>
    <lineage>
        <taxon>Bacteria</taxon>
        <taxon>Bacillati</taxon>
        <taxon>Cyanobacteriota</taxon>
        <taxon>Cyanophyceae</taxon>
        <taxon>Synechococcales</taxon>
        <taxon>Prochlorococcaceae</taxon>
        <taxon>Cyanobium</taxon>
    </lineage>
</organism>
<evidence type="ECO:0000313" key="3">
    <source>
        <dbReference type="Proteomes" id="UP000243002"/>
    </source>
</evidence>
<feature type="transmembrane region" description="Helical" evidence="1">
    <location>
        <begin position="121"/>
        <end position="146"/>
    </location>
</feature>
<reference evidence="2 3" key="1">
    <citation type="journal article" date="2018" name="Environ. Microbiol.">
        <title>Ecological and genomic features of two widespread freshwater picocyanobacteria.</title>
        <authorList>
            <person name="Cabello-Yeves P.J."/>
            <person name="Picazo A."/>
            <person name="Camacho A."/>
            <person name="Callieri C."/>
            <person name="Rosselli R."/>
            <person name="Roda-Garcia J.J."/>
            <person name="Coutinho F.H."/>
            <person name="Rodriguez-Valera F."/>
        </authorList>
    </citation>
    <scope>NUCLEOTIDE SEQUENCE [LARGE SCALE GENOMIC DNA]</scope>
    <source>
        <strain evidence="2 3">Tous</strain>
    </source>
</reference>
<name>A0A2P7MTG8_9CYAN</name>
<keyword evidence="1" id="KW-0472">Membrane</keyword>
<dbReference type="OrthoDB" id="557058at2"/>
<dbReference type="RefSeq" id="WP_106632729.1">
    <property type="nucleotide sequence ID" value="NZ_PXXO01000012.1"/>
</dbReference>
<sequence length="255" mass="26814">MALTPSSDSQLHVLQAVEDGWAAFCRAPWAFLLFEALSALILLPFAALAAVGGARLASVNEVMAVHPTGAWAALIVGVIGYVIIALWTVVGLTRGAWLSLEGRKPCFADFTRWDRPASARLLGSGILLAIVIAVAGAIATLIGAGLGKLNEALSVIPMIVVAIFYIWLLVSQKFLIQVSLLGTANPTKTIGSGVNVVNPSWWMVLWLGIIEGVVHTIGGLFSYGGLLVVVPLVLCISTAAFRQLFGAEDRTGLIG</sequence>
<keyword evidence="3" id="KW-1185">Reference proteome</keyword>
<evidence type="ECO:0000256" key="1">
    <source>
        <dbReference type="SAM" id="Phobius"/>
    </source>
</evidence>
<accession>A0A2P7MTG8</accession>
<feature type="transmembrane region" description="Helical" evidence="1">
    <location>
        <begin position="29"/>
        <end position="51"/>
    </location>
</feature>